<dbReference type="PANTHER" id="PTHR11748">
    <property type="entry name" value="D-LACTATE DEHYDROGENASE"/>
    <property type="match status" value="1"/>
</dbReference>
<keyword evidence="1" id="KW-0285">Flavoprotein</keyword>
<evidence type="ECO:0000313" key="5">
    <source>
        <dbReference type="Proteomes" id="UP000244081"/>
    </source>
</evidence>
<evidence type="ECO:0000256" key="1">
    <source>
        <dbReference type="ARBA" id="ARBA00022630"/>
    </source>
</evidence>
<comment type="caution">
    <text evidence="4">The sequence shown here is derived from an EMBL/GenBank/DDBJ whole genome shotgun (WGS) entry which is preliminary data.</text>
</comment>
<dbReference type="SUPFAM" id="SSF56176">
    <property type="entry name" value="FAD-binding/transporter-associated domain-like"/>
    <property type="match status" value="1"/>
</dbReference>
<dbReference type="InterPro" id="IPR016169">
    <property type="entry name" value="FAD-bd_PCMH_sub2"/>
</dbReference>
<dbReference type="Gene3D" id="3.30.465.10">
    <property type="match status" value="1"/>
</dbReference>
<dbReference type="Pfam" id="PF01565">
    <property type="entry name" value="FAD_binding_4"/>
    <property type="match status" value="1"/>
</dbReference>
<evidence type="ECO:0000313" key="4">
    <source>
        <dbReference type="EMBL" id="PTW63030.1"/>
    </source>
</evidence>
<dbReference type="GO" id="GO:1903457">
    <property type="term" value="P:lactate catabolic process"/>
    <property type="evidence" value="ECO:0007669"/>
    <property type="project" value="TreeGrafter"/>
</dbReference>
<dbReference type="InterPro" id="IPR006094">
    <property type="entry name" value="Oxid_FAD_bind_N"/>
</dbReference>
<name>A0A2T5VH06_9HYPH</name>
<keyword evidence="5" id="KW-1185">Reference proteome</keyword>
<dbReference type="GO" id="GO:0071949">
    <property type="term" value="F:FAD binding"/>
    <property type="evidence" value="ECO:0007669"/>
    <property type="project" value="InterPro"/>
</dbReference>
<dbReference type="GO" id="GO:0008720">
    <property type="term" value="F:D-lactate dehydrogenase (NAD+) activity"/>
    <property type="evidence" value="ECO:0007669"/>
    <property type="project" value="TreeGrafter"/>
</dbReference>
<sequence length="464" mass="50233">MDRLKDFRAEIDGIPFSDDAATLRIKSRDFFWFSPVLRAELEGRVADIVVRPRDKRDLLRVAAAAARARLPLTVRGGGTGNYGQAVPLAGGVVLDMTHLDRLVRVMPGAARMEAGATMLEIDRALKPTGWELRLHPSTRQSATIGGFLAGGAAGVGSCTWGQISDRGAVLSVEVVTLEEEPRILELSGDDVMRVIHAYGVNGIITEVELALAPVQPWAERIYAFPSLAKAAAFGKALTAADAIARKLVSIHDARIPPLIKRLSPIVPAGSAMAIVMVSEPQAAIATRLAEMEDGECVFERSAQETDAAAFSAIGAMPPLYEYTWNHTTLHAMRHDPTLTYLQIRYPPDNDLAVIDKAARAFPDDLITHLEFQRRFGRVGVSALSLVRYSGRDPLYKMIEKLDAIGASVSNPHTCRLDNAGWKRIDAPQPDFKAAADPFGLMNPGKLVDWPAPDTAVEPPAEPAA</sequence>
<dbReference type="Proteomes" id="UP000244081">
    <property type="component" value="Unassembled WGS sequence"/>
</dbReference>
<dbReference type="OrthoDB" id="9811261at2"/>
<dbReference type="SUPFAM" id="SSF55103">
    <property type="entry name" value="FAD-linked oxidases, C-terminal domain"/>
    <property type="match status" value="1"/>
</dbReference>
<dbReference type="PANTHER" id="PTHR11748:SF119">
    <property type="entry name" value="D-2-HYDROXYGLUTARATE DEHYDROGENASE"/>
    <property type="match status" value="1"/>
</dbReference>
<protein>
    <submittedName>
        <fullName evidence="4">FAD/FMN-containing dehydrogenase</fullName>
    </submittedName>
</protein>
<accession>A0A2T5VH06</accession>
<proteinExistence type="predicted"/>
<dbReference type="AlphaFoldDB" id="A0A2T5VH06"/>
<reference evidence="4 5" key="1">
    <citation type="submission" date="2018-04" db="EMBL/GenBank/DDBJ databases">
        <title>Genomic Encyclopedia of Archaeal and Bacterial Type Strains, Phase II (KMG-II): from individual species to whole genera.</title>
        <authorList>
            <person name="Goeker M."/>
        </authorList>
    </citation>
    <scope>NUCLEOTIDE SEQUENCE [LARGE SCALE GENOMIC DNA]</scope>
    <source>
        <strain evidence="4 5">DSM 23382</strain>
    </source>
</reference>
<dbReference type="InterPro" id="IPR016164">
    <property type="entry name" value="FAD-linked_Oxase-like_C"/>
</dbReference>
<dbReference type="EMBL" id="QAYG01000001">
    <property type="protein sequence ID" value="PTW63030.1"/>
    <property type="molecule type" value="Genomic_DNA"/>
</dbReference>
<gene>
    <name evidence="4" type="ORF">C8N35_1011079</name>
</gene>
<evidence type="ECO:0000256" key="2">
    <source>
        <dbReference type="ARBA" id="ARBA00022827"/>
    </source>
</evidence>
<keyword evidence="2" id="KW-0274">FAD</keyword>
<dbReference type="GO" id="GO:0004458">
    <property type="term" value="F:D-lactate dehydrogenase (cytochrome) activity"/>
    <property type="evidence" value="ECO:0007669"/>
    <property type="project" value="TreeGrafter"/>
</dbReference>
<feature type="domain" description="FAD-binding PCMH-type" evidence="3">
    <location>
        <begin position="41"/>
        <end position="214"/>
    </location>
</feature>
<dbReference type="InterPro" id="IPR016166">
    <property type="entry name" value="FAD-bd_PCMH"/>
</dbReference>
<dbReference type="InterPro" id="IPR036318">
    <property type="entry name" value="FAD-bd_PCMH-like_sf"/>
</dbReference>
<dbReference type="RefSeq" id="WP_107988516.1">
    <property type="nucleotide sequence ID" value="NZ_QAYG01000001.1"/>
</dbReference>
<dbReference type="PROSITE" id="PS51387">
    <property type="entry name" value="FAD_PCMH"/>
    <property type="match status" value="1"/>
</dbReference>
<evidence type="ECO:0000259" key="3">
    <source>
        <dbReference type="PROSITE" id="PS51387"/>
    </source>
</evidence>
<organism evidence="4 5">
    <name type="scientific">Breoghania corrubedonensis</name>
    <dbReference type="NCBI Taxonomy" id="665038"/>
    <lineage>
        <taxon>Bacteria</taxon>
        <taxon>Pseudomonadati</taxon>
        <taxon>Pseudomonadota</taxon>
        <taxon>Alphaproteobacteria</taxon>
        <taxon>Hyphomicrobiales</taxon>
        <taxon>Stappiaceae</taxon>
        <taxon>Breoghania</taxon>
    </lineage>
</organism>